<organism evidence="9 10">
    <name type="scientific">Pseudomonas kuykendallii</name>
    <dbReference type="NCBI Taxonomy" id="1007099"/>
    <lineage>
        <taxon>Bacteria</taxon>
        <taxon>Pseudomonadati</taxon>
        <taxon>Pseudomonadota</taxon>
        <taxon>Gammaproteobacteria</taxon>
        <taxon>Pseudomonadales</taxon>
        <taxon>Pseudomonadaceae</taxon>
        <taxon>Pseudomonas</taxon>
    </lineage>
</organism>
<evidence type="ECO:0000313" key="10">
    <source>
        <dbReference type="Proteomes" id="UP000243778"/>
    </source>
</evidence>
<proteinExistence type="predicted"/>
<evidence type="ECO:0000256" key="2">
    <source>
        <dbReference type="ARBA" id="ARBA00022448"/>
    </source>
</evidence>
<dbReference type="Proteomes" id="UP000243778">
    <property type="component" value="Unassembled WGS sequence"/>
</dbReference>
<evidence type="ECO:0000256" key="1">
    <source>
        <dbReference type="ARBA" id="ARBA00004127"/>
    </source>
</evidence>
<dbReference type="STRING" id="1007099.SAMN05216287_2420"/>
<dbReference type="RefSeq" id="WP_090228329.1">
    <property type="nucleotide sequence ID" value="NZ_FNNU01000003.1"/>
</dbReference>
<dbReference type="GO" id="GO:0012505">
    <property type="term" value="C:endomembrane system"/>
    <property type="evidence" value="ECO:0007669"/>
    <property type="project" value="UniProtKB-SubCell"/>
</dbReference>
<dbReference type="PANTHER" id="PTHR30586:SF0">
    <property type="entry name" value="ION-TRANSLOCATING OXIDOREDUCTASE COMPLEX SUBUNIT E"/>
    <property type="match status" value="1"/>
</dbReference>
<evidence type="ECO:0000256" key="5">
    <source>
        <dbReference type="ARBA" id="ARBA00022967"/>
    </source>
</evidence>
<feature type="transmembrane region" description="Helical" evidence="8">
    <location>
        <begin position="104"/>
        <end position="123"/>
    </location>
</feature>
<comment type="subcellular location">
    <subcellularLocation>
        <location evidence="1">Endomembrane system</location>
        <topology evidence="1">Multi-pass membrane protein</topology>
    </subcellularLocation>
</comment>
<evidence type="ECO:0000256" key="4">
    <source>
        <dbReference type="ARBA" id="ARBA00022692"/>
    </source>
</evidence>
<feature type="transmembrane region" description="Helical" evidence="8">
    <location>
        <begin position="49"/>
        <end position="74"/>
    </location>
</feature>
<keyword evidence="10" id="KW-1185">Reference proteome</keyword>
<dbReference type="EMBL" id="FNNU01000003">
    <property type="protein sequence ID" value="SDX20032.1"/>
    <property type="molecule type" value="Genomic_DNA"/>
</dbReference>
<protein>
    <submittedName>
        <fullName evidence="9">Electron transport complex protein RnfE</fullName>
    </submittedName>
</protein>
<accession>A0A1H2ZR60</accession>
<evidence type="ECO:0000313" key="9">
    <source>
        <dbReference type="EMBL" id="SDX20032.1"/>
    </source>
</evidence>
<dbReference type="AlphaFoldDB" id="A0A1H2ZR60"/>
<gene>
    <name evidence="9" type="ORF">SAMN05216287_2420</name>
</gene>
<sequence>MRRVLFALLPLVGAADSLAKGAGIAAQGLLAIGAFVLLLPLLRRHAQGSAYWLAALLMAAGLCSIAELLGGAFFHDLQNALQPWTALLAVPCLLLAAQTEDAAGDGLLGVLAFTATALALGGLREILGSGTLLADADWLFGPLAAEWVLHVTSRPATLFALAPGGLILLGLLLALRRRLRPPYRERT</sequence>
<evidence type="ECO:0000256" key="3">
    <source>
        <dbReference type="ARBA" id="ARBA00022519"/>
    </source>
</evidence>
<feature type="transmembrane region" description="Helical" evidence="8">
    <location>
        <begin position="156"/>
        <end position="175"/>
    </location>
</feature>
<feature type="transmembrane region" description="Helical" evidence="8">
    <location>
        <begin position="24"/>
        <end position="42"/>
    </location>
</feature>
<dbReference type="PIRSF" id="PIRSF006102">
    <property type="entry name" value="NQR_DE"/>
    <property type="match status" value="1"/>
</dbReference>
<dbReference type="Pfam" id="PF02508">
    <property type="entry name" value="Rnf-Nqr"/>
    <property type="match status" value="1"/>
</dbReference>
<dbReference type="PANTHER" id="PTHR30586">
    <property type="entry name" value="ELECTRON TRANSPORT COMPLEX PROTEIN RNFE"/>
    <property type="match status" value="1"/>
</dbReference>
<feature type="transmembrane region" description="Helical" evidence="8">
    <location>
        <begin position="80"/>
        <end position="97"/>
    </location>
</feature>
<evidence type="ECO:0000256" key="7">
    <source>
        <dbReference type="ARBA" id="ARBA00023136"/>
    </source>
</evidence>
<reference evidence="10" key="1">
    <citation type="submission" date="2016-10" db="EMBL/GenBank/DDBJ databases">
        <authorList>
            <person name="Varghese N."/>
            <person name="Submissions S."/>
        </authorList>
    </citation>
    <scope>NUCLEOTIDE SEQUENCE [LARGE SCALE GENOMIC DNA]</scope>
    <source>
        <strain evidence="10">NRRL B-59562</strain>
    </source>
</reference>
<dbReference type="GO" id="GO:0005886">
    <property type="term" value="C:plasma membrane"/>
    <property type="evidence" value="ECO:0007669"/>
    <property type="project" value="TreeGrafter"/>
</dbReference>
<dbReference type="InterPro" id="IPR003667">
    <property type="entry name" value="NqrDE/RnfAE"/>
</dbReference>
<evidence type="ECO:0000256" key="8">
    <source>
        <dbReference type="SAM" id="Phobius"/>
    </source>
</evidence>
<keyword evidence="7 8" id="KW-0472">Membrane</keyword>
<keyword evidence="3" id="KW-0997">Cell inner membrane</keyword>
<keyword evidence="4 8" id="KW-0812">Transmembrane</keyword>
<keyword evidence="3" id="KW-1003">Cell membrane</keyword>
<keyword evidence="6 8" id="KW-1133">Transmembrane helix</keyword>
<keyword evidence="2" id="KW-0813">Transport</keyword>
<keyword evidence="5" id="KW-1278">Translocase</keyword>
<evidence type="ECO:0000256" key="6">
    <source>
        <dbReference type="ARBA" id="ARBA00022989"/>
    </source>
</evidence>
<name>A0A1H2ZR60_9PSED</name>